<dbReference type="Proteomes" id="UP000653472">
    <property type="component" value="Unassembled WGS sequence"/>
</dbReference>
<evidence type="ECO:0000313" key="1">
    <source>
        <dbReference type="EMBL" id="NKF21390.1"/>
    </source>
</evidence>
<reference evidence="1" key="1">
    <citation type="submission" date="2020-03" db="EMBL/GenBank/DDBJ databases">
        <title>Solimonas marina sp. nov., isolated from deep seawater of the Pacific Ocean.</title>
        <authorList>
            <person name="Liu X."/>
            <person name="Lai Q."/>
            <person name="Sun F."/>
            <person name="Gai Y."/>
            <person name="Li G."/>
            <person name="Shao Z."/>
        </authorList>
    </citation>
    <scope>NUCLEOTIDE SEQUENCE</scope>
    <source>
        <strain evidence="1">C16B3</strain>
    </source>
</reference>
<organism evidence="1 2">
    <name type="scientific">Solimonas marina</name>
    <dbReference type="NCBI Taxonomy" id="2714601"/>
    <lineage>
        <taxon>Bacteria</taxon>
        <taxon>Pseudomonadati</taxon>
        <taxon>Pseudomonadota</taxon>
        <taxon>Gammaproteobacteria</taxon>
        <taxon>Nevskiales</taxon>
        <taxon>Nevskiaceae</taxon>
        <taxon>Solimonas</taxon>
    </lineage>
</organism>
<dbReference type="NCBIfam" id="NF041023">
    <property type="entry name" value="PP0621_fam"/>
    <property type="match status" value="1"/>
</dbReference>
<sequence>MSLFRLLLLGAAVWLVWRWLFPQPRRPRTAATSRPAPPPDYERMLRCAQCGTHMPATSLSPDGRCDRCVR</sequence>
<dbReference type="InterPro" id="IPR049708">
    <property type="entry name" value="PP0621-like"/>
</dbReference>
<name>A0A969WAM6_9GAMM</name>
<dbReference type="AlphaFoldDB" id="A0A969WAM6"/>
<dbReference type="RefSeq" id="WP_168146661.1">
    <property type="nucleotide sequence ID" value="NZ_JAAVXB010000002.1"/>
</dbReference>
<keyword evidence="2" id="KW-1185">Reference proteome</keyword>
<dbReference type="EMBL" id="JAAVXB010000002">
    <property type="protein sequence ID" value="NKF21390.1"/>
    <property type="molecule type" value="Genomic_DNA"/>
</dbReference>
<proteinExistence type="predicted"/>
<comment type="caution">
    <text evidence="1">The sequence shown here is derived from an EMBL/GenBank/DDBJ whole genome shotgun (WGS) entry which is preliminary data.</text>
</comment>
<evidence type="ECO:0000313" key="2">
    <source>
        <dbReference type="Proteomes" id="UP000653472"/>
    </source>
</evidence>
<protein>
    <submittedName>
        <fullName evidence="1">Uncharacterized protein</fullName>
    </submittedName>
</protein>
<accession>A0A969WAM6</accession>
<gene>
    <name evidence="1" type="ORF">G7Y82_03600</name>
</gene>